<protein>
    <submittedName>
        <fullName evidence="6">Thioesterase-like superfamily-domain-containing protein</fullName>
    </submittedName>
</protein>
<dbReference type="InterPro" id="IPR042171">
    <property type="entry name" value="Acyl-CoA_hotdog"/>
</dbReference>
<dbReference type="CDD" id="cd03444">
    <property type="entry name" value="Thioesterase_II_repeat1"/>
    <property type="match status" value="1"/>
</dbReference>
<dbReference type="RefSeq" id="XP_046114653.1">
    <property type="nucleotide sequence ID" value="XM_046261625.1"/>
</dbReference>
<organism evidence="6 7">
    <name type="scientific">Emericellopsis atlantica</name>
    <dbReference type="NCBI Taxonomy" id="2614577"/>
    <lineage>
        <taxon>Eukaryota</taxon>
        <taxon>Fungi</taxon>
        <taxon>Dikarya</taxon>
        <taxon>Ascomycota</taxon>
        <taxon>Pezizomycotina</taxon>
        <taxon>Sordariomycetes</taxon>
        <taxon>Hypocreomycetidae</taxon>
        <taxon>Hypocreales</taxon>
        <taxon>Bionectriaceae</taxon>
        <taxon>Emericellopsis</taxon>
    </lineage>
</organism>
<dbReference type="GO" id="GO:0005782">
    <property type="term" value="C:peroxisomal matrix"/>
    <property type="evidence" value="ECO:0007669"/>
    <property type="project" value="UniProtKB-SubCell"/>
</dbReference>
<dbReference type="AlphaFoldDB" id="A0A9P7ZEL9"/>
<dbReference type="Pfam" id="PF13622">
    <property type="entry name" value="4HBT_3"/>
    <property type="match status" value="1"/>
</dbReference>
<dbReference type="EMBL" id="MU251274">
    <property type="protein sequence ID" value="KAG9250729.1"/>
    <property type="molecule type" value="Genomic_DNA"/>
</dbReference>
<feature type="compositionally biased region" description="Polar residues" evidence="3">
    <location>
        <begin position="1"/>
        <end position="10"/>
    </location>
</feature>
<comment type="caution">
    <text evidence="6">The sequence shown here is derived from an EMBL/GenBank/DDBJ whole genome shotgun (WGS) entry which is preliminary data.</text>
</comment>
<keyword evidence="7" id="KW-1185">Reference proteome</keyword>
<feature type="domain" description="Acyl-CoA thioesterase-like C-terminal" evidence="5">
    <location>
        <begin position="277"/>
        <end position="339"/>
    </location>
</feature>
<sequence>MQLTRISSANGKDAQRYFSHQQPWRPGQDLGWSMNTQRSPERARKFGPGAYGAHVYAQASYAAAKAIEEDKSIQSASQLAISSIQGVFSRPGLQDRPFIYDVSNISTGRSFSTQLVVARQPFEPSSKPEGPFPLSEADLPLDEVAFTSLTTFKRPTDTPSEVQERDSPQVRFAEILQSRAADEWEASPQADIDIVRETFPMKGHGSFPILDMYKVDMTGYNASKDIPDRRQLTLYRLHKPVPEDDINAHILCHAYESDRNGLIMLGNHLGYGYSLGPTATLSYSFFVHVNGDEAVMRGDGWWVQEMWWPRVSAGRCMQETRLWSPEGKHIASGYQDGMVLPAKKSKI</sequence>
<dbReference type="PANTHER" id="PTHR11066:SF64">
    <property type="entry name" value="ACYL-COA THIOESTERASE (AFU_ORTHOLOGUE AFUA_1G12060)"/>
    <property type="match status" value="1"/>
</dbReference>
<keyword evidence="2" id="KW-0378">Hydrolase</keyword>
<name>A0A9P7ZEL9_9HYPO</name>
<dbReference type="InterPro" id="IPR003703">
    <property type="entry name" value="Acyl_CoA_thio"/>
</dbReference>
<dbReference type="SUPFAM" id="SSF54637">
    <property type="entry name" value="Thioesterase/thiol ester dehydrase-isomerase"/>
    <property type="match status" value="2"/>
</dbReference>
<dbReference type="OrthoDB" id="68328at2759"/>
<dbReference type="GO" id="GO:0009062">
    <property type="term" value="P:fatty acid catabolic process"/>
    <property type="evidence" value="ECO:0007669"/>
    <property type="project" value="TreeGrafter"/>
</dbReference>
<evidence type="ECO:0000256" key="3">
    <source>
        <dbReference type="SAM" id="MobiDB-lite"/>
    </source>
</evidence>
<evidence type="ECO:0000313" key="7">
    <source>
        <dbReference type="Proteomes" id="UP000887229"/>
    </source>
</evidence>
<dbReference type="Proteomes" id="UP000887229">
    <property type="component" value="Unassembled WGS sequence"/>
</dbReference>
<dbReference type="InterPro" id="IPR029069">
    <property type="entry name" value="HotDog_dom_sf"/>
</dbReference>
<dbReference type="InterPro" id="IPR049450">
    <property type="entry name" value="ACOT8-like_C"/>
</dbReference>
<feature type="region of interest" description="Disordered" evidence="3">
    <location>
        <begin position="1"/>
        <end position="30"/>
    </location>
</feature>
<accession>A0A9P7ZEL9</accession>
<proteinExistence type="inferred from homology"/>
<dbReference type="GO" id="GO:0006637">
    <property type="term" value="P:acyl-CoA metabolic process"/>
    <property type="evidence" value="ECO:0007669"/>
    <property type="project" value="InterPro"/>
</dbReference>
<evidence type="ECO:0000313" key="6">
    <source>
        <dbReference type="EMBL" id="KAG9250729.1"/>
    </source>
</evidence>
<dbReference type="Gene3D" id="2.40.160.210">
    <property type="entry name" value="Acyl-CoA thioesterase, double hotdog domain"/>
    <property type="match status" value="1"/>
</dbReference>
<comment type="similarity">
    <text evidence="1">Belongs to the C/M/P thioester hydrolase family.</text>
</comment>
<evidence type="ECO:0000259" key="4">
    <source>
        <dbReference type="Pfam" id="PF13622"/>
    </source>
</evidence>
<dbReference type="GO" id="GO:0047617">
    <property type="term" value="F:fatty acyl-CoA hydrolase activity"/>
    <property type="evidence" value="ECO:0007669"/>
    <property type="project" value="InterPro"/>
</dbReference>
<dbReference type="Pfam" id="PF20789">
    <property type="entry name" value="4HBT_3C"/>
    <property type="match status" value="1"/>
</dbReference>
<dbReference type="GeneID" id="70292528"/>
<feature type="domain" description="Acyl-CoA thioesterase-like N-terminal HotDog" evidence="4">
    <location>
        <begin position="43"/>
        <end position="120"/>
    </location>
</feature>
<dbReference type="InterPro" id="IPR049449">
    <property type="entry name" value="TesB_ACOT8-like_N"/>
</dbReference>
<gene>
    <name evidence="6" type="ORF">F5Z01DRAFT_628800</name>
</gene>
<evidence type="ECO:0000256" key="1">
    <source>
        <dbReference type="ARBA" id="ARBA00006538"/>
    </source>
</evidence>
<evidence type="ECO:0000259" key="5">
    <source>
        <dbReference type="Pfam" id="PF20789"/>
    </source>
</evidence>
<evidence type="ECO:0000256" key="2">
    <source>
        <dbReference type="ARBA" id="ARBA00022801"/>
    </source>
</evidence>
<reference evidence="6" key="1">
    <citation type="journal article" date="2021" name="IMA Fungus">
        <title>Genomic characterization of three marine fungi, including Emericellopsis atlantica sp. nov. with signatures of a generalist lifestyle and marine biomass degradation.</title>
        <authorList>
            <person name="Hagestad O.C."/>
            <person name="Hou L."/>
            <person name="Andersen J.H."/>
            <person name="Hansen E.H."/>
            <person name="Altermark B."/>
            <person name="Li C."/>
            <person name="Kuhnert E."/>
            <person name="Cox R.J."/>
            <person name="Crous P.W."/>
            <person name="Spatafora J.W."/>
            <person name="Lail K."/>
            <person name="Amirebrahimi M."/>
            <person name="Lipzen A."/>
            <person name="Pangilinan J."/>
            <person name="Andreopoulos W."/>
            <person name="Hayes R.D."/>
            <person name="Ng V."/>
            <person name="Grigoriev I.V."/>
            <person name="Jackson S.A."/>
            <person name="Sutton T.D.S."/>
            <person name="Dobson A.D.W."/>
            <person name="Rama T."/>
        </authorList>
    </citation>
    <scope>NUCLEOTIDE SEQUENCE</scope>
    <source>
        <strain evidence="6">TS7</strain>
    </source>
</reference>
<dbReference type="PANTHER" id="PTHR11066">
    <property type="entry name" value="ACYL-COA THIOESTERASE"/>
    <property type="match status" value="1"/>
</dbReference>